<organism evidence="1 2">
    <name type="scientific">Pisolithus microcarpus 441</name>
    <dbReference type="NCBI Taxonomy" id="765257"/>
    <lineage>
        <taxon>Eukaryota</taxon>
        <taxon>Fungi</taxon>
        <taxon>Dikarya</taxon>
        <taxon>Basidiomycota</taxon>
        <taxon>Agaricomycotina</taxon>
        <taxon>Agaricomycetes</taxon>
        <taxon>Agaricomycetidae</taxon>
        <taxon>Boletales</taxon>
        <taxon>Sclerodermatineae</taxon>
        <taxon>Pisolithaceae</taxon>
        <taxon>Pisolithus</taxon>
    </lineage>
</organism>
<dbReference type="Proteomes" id="UP000054018">
    <property type="component" value="Unassembled WGS sequence"/>
</dbReference>
<keyword evidence="2" id="KW-1185">Reference proteome</keyword>
<reference evidence="1 2" key="1">
    <citation type="submission" date="2014-04" db="EMBL/GenBank/DDBJ databases">
        <authorList>
            <consortium name="DOE Joint Genome Institute"/>
            <person name="Kuo A."/>
            <person name="Kohler A."/>
            <person name="Costa M.D."/>
            <person name="Nagy L.G."/>
            <person name="Floudas D."/>
            <person name="Copeland A."/>
            <person name="Barry K.W."/>
            <person name="Cichocki N."/>
            <person name="Veneault-Fourrey C."/>
            <person name="LaButti K."/>
            <person name="Lindquist E.A."/>
            <person name="Lipzen A."/>
            <person name="Lundell T."/>
            <person name="Morin E."/>
            <person name="Murat C."/>
            <person name="Sun H."/>
            <person name="Tunlid A."/>
            <person name="Henrissat B."/>
            <person name="Grigoriev I.V."/>
            <person name="Hibbett D.S."/>
            <person name="Martin F."/>
            <person name="Nordberg H.P."/>
            <person name="Cantor M.N."/>
            <person name="Hua S.X."/>
        </authorList>
    </citation>
    <scope>NUCLEOTIDE SEQUENCE [LARGE SCALE GENOMIC DNA]</scope>
    <source>
        <strain evidence="1 2">441</strain>
    </source>
</reference>
<protein>
    <submittedName>
        <fullName evidence="1">Uncharacterized protein</fullName>
    </submittedName>
</protein>
<evidence type="ECO:0000313" key="1">
    <source>
        <dbReference type="EMBL" id="KIK22018.1"/>
    </source>
</evidence>
<name>A0A0C9ZQP8_9AGAM</name>
<proteinExistence type="predicted"/>
<dbReference type="AlphaFoldDB" id="A0A0C9ZQP8"/>
<accession>A0A0C9ZQP8</accession>
<gene>
    <name evidence="1" type="ORF">PISMIDRAFT_529475</name>
</gene>
<dbReference type="EMBL" id="KN833744">
    <property type="protein sequence ID" value="KIK22018.1"/>
    <property type="molecule type" value="Genomic_DNA"/>
</dbReference>
<sequence>MYNSQLIIRGRLVIESTMCHDNQFSYDSMLRISGLRSGQGMRLQTNVAILNLGVSQEVRSVIMRELYRGNGGDSLHNQRSRQSFGGVGRGSLGLGGIQSCSIANMYLEACIFKFRGEHEHVCWTGRGRQCNI</sequence>
<reference evidence="2" key="2">
    <citation type="submission" date="2015-01" db="EMBL/GenBank/DDBJ databases">
        <title>Evolutionary Origins and Diversification of the Mycorrhizal Mutualists.</title>
        <authorList>
            <consortium name="DOE Joint Genome Institute"/>
            <consortium name="Mycorrhizal Genomics Consortium"/>
            <person name="Kohler A."/>
            <person name="Kuo A."/>
            <person name="Nagy L.G."/>
            <person name="Floudas D."/>
            <person name="Copeland A."/>
            <person name="Barry K.W."/>
            <person name="Cichocki N."/>
            <person name="Veneault-Fourrey C."/>
            <person name="LaButti K."/>
            <person name="Lindquist E.A."/>
            <person name="Lipzen A."/>
            <person name="Lundell T."/>
            <person name="Morin E."/>
            <person name="Murat C."/>
            <person name="Riley R."/>
            <person name="Ohm R."/>
            <person name="Sun H."/>
            <person name="Tunlid A."/>
            <person name="Henrissat B."/>
            <person name="Grigoriev I.V."/>
            <person name="Hibbett D.S."/>
            <person name="Martin F."/>
        </authorList>
    </citation>
    <scope>NUCLEOTIDE SEQUENCE [LARGE SCALE GENOMIC DNA]</scope>
    <source>
        <strain evidence="2">441</strain>
    </source>
</reference>
<evidence type="ECO:0000313" key="2">
    <source>
        <dbReference type="Proteomes" id="UP000054018"/>
    </source>
</evidence>
<dbReference type="HOGENOM" id="CLU_1917902_0_0_1"/>